<evidence type="ECO:0000313" key="1">
    <source>
        <dbReference type="EMBL" id="GFX93591.1"/>
    </source>
</evidence>
<protein>
    <submittedName>
        <fullName evidence="1">Uncharacterized protein</fullName>
    </submittedName>
</protein>
<name>A0A8X6RL69_TRICX</name>
<evidence type="ECO:0000313" key="2">
    <source>
        <dbReference type="Proteomes" id="UP000887159"/>
    </source>
</evidence>
<organism evidence="1 2">
    <name type="scientific">Trichonephila clavipes</name>
    <name type="common">Golden silk orbweaver</name>
    <name type="synonym">Nephila clavipes</name>
    <dbReference type="NCBI Taxonomy" id="2585209"/>
    <lineage>
        <taxon>Eukaryota</taxon>
        <taxon>Metazoa</taxon>
        <taxon>Ecdysozoa</taxon>
        <taxon>Arthropoda</taxon>
        <taxon>Chelicerata</taxon>
        <taxon>Arachnida</taxon>
        <taxon>Araneae</taxon>
        <taxon>Araneomorphae</taxon>
        <taxon>Entelegynae</taxon>
        <taxon>Araneoidea</taxon>
        <taxon>Nephilidae</taxon>
        <taxon>Trichonephila</taxon>
    </lineage>
</organism>
<gene>
    <name evidence="1" type="ORF">TNCV_1587681</name>
</gene>
<dbReference type="EMBL" id="BMAU01021175">
    <property type="protein sequence ID" value="GFX93591.1"/>
    <property type="molecule type" value="Genomic_DNA"/>
</dbReference>
<sequence length="159" mass="17616">MLVRVLTKTLRVLDCKLVYFEMVLFARCSKMEATTTEAEVYIKTLAEVLRSGKTVFYREVTAVSVISQHLNTRPSLDERAVFLSDSQAAILAMANCCQAPVPASVKQCKSLLGDLQDESKTVVMQCIPSCFGILGNGIDLRHLMNRSVTALILLTLIWS</sequence>
<reference evidence="1" key="1">
    <citation type="submission" date="2020-08" db="EMBL/GenBank/DDBJ databases">
        <title>Multicomponent nature underlies the extraordinary mechanical properties of spider dragline silk.</title>
        <authorList>
            <person name="Kono N."/>
            <person name="Nakamura H."/>
            <person name="Mori M."/>
            <person name="Yoshida Y."/>
            <person name="Ohtoshi R."/>
            <person name="Malay A.D."/>
            <person name="Moran D.A.P."/>
            <person name="Tomita M."/>
            <person name="Numata K."/>
            <person name="Arakawa K."/>
        </authorList>
    </citation>
    <scope>NUCLEOTIDE SEQUENCE</scope>
</reference>
<keyword evidence="2" id="KW-1185">Reference proteome</keyword>
<dbReference type="Proteomes" id="UP000887159">
    <property type="component" value="Unassembled WGS sequence"/>
</dbReference>
<dbReference type="AlphaFoldDB" id="A0A8X6RL69"/>
<accession>A0A8X6RL69</accession>
<comment type="caution">
    <text evidence="1">The sequence shown here is derived from an EMBL/GenBank/DDBJ whole genome shotgun (WGS) entry which is preliminary data.</text>
</comment>
<proteinExistence type="predicted"/>